<dbReference type="GO" id="GO:0008081">
    <property type="term" value="F:phosphoric diester hydrolase activity"/>
    <property type="evidence" value="ECO:0007669"/>
    <property type="project" value="UniProtKB-UniRule"/>
</dbReference>
<reference evidence="10 11" key="1">
    <citation type="submission" date="2017-04" db="EMBL/GenBank/DDBJ databases">
        <authorList>
            <person name="Afonso C.L."/>
            <person name="Miller P.J."/>
            <person name="Scott M.A."/>
            <person name="Spackman E."/>
            <person name="Goraichik I."/>
            <person name="Dimitrov K.M."/>
            <person name="Suarez D.L."/>
            <person name="Swayne D.E."/>
        </authorList>
    </citation>
    <scope>NUCLEOTIDE SEQUENCE [LARGE SCALE GENOMIC DNA]</scope>
    <source>
        <strain evidence="10 11">VK13</strain>
    </source>
</reference>
<comment type="cofactor">
    <cofactor evidence="7">
        <name>Mg(2+)</name>
        <dbReference type="ChEBI" id="CHEBI:18420"/>
    </cofactor>
</comment>
<dbReference type="SUPFAM" id="SSF109604">
    <property type="entry name" value="HD-domain/PDEase-like"/>
    <property type="match status" value="1"/>
</dbReference>
<dbReference type="RefSeq" id="WP_084283197.1">
    <property type="nucleotide sequence ID" value="NZ_FWXJ01000005.1"/>
</dbReference>
<dbReference type="SUPFAM" id="SSF55021">
    <property type="entry name" value="ACT-like"/>
    <property type="match status" value="2"/>
</dbReference>
<keyword evidence="1 7" id="KW-0808">Transferase</keyword>
<dbReference type="Gene3D" id="3.30.70.260">
    <property type="match status" value="1"/>
</dbReference>
<dbReference type="InterPro" id="IPR010043">
    <property type="entry name" value="UTase/UR"/>
</dbReference>
<dbReference type="Gene3D" id="1.20.120.330">
    <property type="entry name" value="Nucleotidyltransferases domain 2"/>
    <property type="match status" value="1"/>
</dbReference>
<dbReference type="PROSITE" id="PS51671">
    <property type="entry name" value="ACT"/>
    <property type="match status" value="2"/>
</dbReference>
<comment type="catalytic activity">
    <reaction evidence="7">
        <text>[protein-PII]-uridylyl-L-tyrosine + H2O = [protein-PII]-L-tyrosine + UMP + H(+)</text>
        <dbReference type="Rhea" id="RHEA:48600"/>
        <dbReference type="Rhea" id="RHEA-COMP:12147"/>
        <dbReference type="Rhea" id="RHEA-COMP:12148"/>
        <dbReference type="ChEBI" id="CHEBI:15377"/>
        <dbReference type="ChEBI" id="CHEBI:15378"/>
        <dbReference type="ChEBI" id="CHEBI:46858"/>
        <dbReference type="ChEBI" id="CHEBI:57865"/>
        <dbReference type="ChEBI" id="CHEBI:90602"/>
    </reaction>
</comment>
<accession>A0A1W1ZCU3</accession>
<sequence length="855" mass="97953">MNKFATLKSFIFKEFNENGKVNLLTKQLSRAAQSILEEAWTEAGLCDFPNAVSPCLVGVGGFGRDELFPYSDVDILVLLHFGSDHPEFNLYKDKLEKFITLCWDYGLEIGSSVRTVDECIEESKKDITIRTALLESKFLCGNRKLYQLFSTRYDAEMDPKSFFVEKLLELRQRHQKYQNTPYSLEPNCKESPGGLRDIQAILWMTRAAGLGSNINDLSIRGILTPREARELNKNHKLLQTIRAHLHLISNRRQDQLIFEVQTPLATCFGLTSTTAKRASEQMMRRYYWAAKAVNQLNEILIQNIKALIFPKEASQALPISEHFVEKNNQLEIIDPLFFERHPESIFLAFHTFAKHSSLDGFSSQALRSLYNSRELMDKKWRESPHNRQQFIEIIKEPKGITRTLQLMNQTSVLGRYLPPFRKIVGQMQHDLFHVYTVDQHILTVLKNVRRFFIPELSHEFPFCSQLAANFDKPWLLVLGALFHDIAKGRGGDHSDLGKKDVRIFAKQHGLAPEDAELVSFLVAEHLSMSQIAQKQDISDPEVVEAFAHKVKDEKHLTALYLLTVADIRGTSPKVWNAWKGKLLEDLYRITLKFLGGARYDTHSQLEQCQLKAQEILRLHGLSNDAHLELWQQIDIGFFLKHDADDIAWVTRHLFNKTQSQKSIVCARISPIGEGLQVFVYTPDHGDLFARICSYFDRSKFNILDANIHTTKHHYALDTFQISYLEGTEIAAYRDLIQMIEYGLNEIITVNSPLPEAFKGRISRQSRTFPVQPLVSLVPDERGDSFILSLSASDRVGLLYGISKVLVKHQISLKSARINTLGERVEDTLLLDGEKLKLNPKLQIQLETELFEVLSI</sequence>
<evidence type="ECO:0000256" key="3">
    <source>
        <dbReference type="ARBA" id="ARBA00022737"/>
    </source>
</evidence>
<name>A0A1W1ZCU3_9BURK</name>
<evidence type="ECO:0000313" key="10">
    <source>
        <dbReference type="EMBL" id="SMC46223.1"/>
    </source>
</evidence>
<dbReference type="OrthoDB" id="9758038at2"/>
<feature type="domain" description="ACT" evidence="8">
    <location>
        <begin position="676"/>
        <end position="757"/>
    </location>
</feature>
<dbReference type="Pfam" id="PF01966">
    <property type="entry name" value="HD"/>
    <property type="match status" value="1"/>
</dbReference>
<evidence type="ECO:0000256" key="4">
    <source>
        <dbReference type="ARBA" id="ARBA00022801"/>
    </source>
</evidence>
<dbReference type="CDD" id="cd05401">
    <property type="entry name" value="NT_GlnE_GlnD_like"/>
    <property type="match status" value="1"/>
</dbReference>
<evidence type="ECO:0000256" key="1">
    <source>
        <dbReference type="ARBA" id="ARBA00022679"/>
    </source>
</evidence>
<comment type="similarity">
    <text evidence="7">Belongs to the GlnD family.</text>
</comment>
<dbReference type="AlphaFoldDB" id="A0A1W1ZCU3"/>
<comment type="function">
    <text evidence="7">Modifies, by uridylylation and deuridylylation, the PII regulatory proteins (GlnB and homologs), in response to the nitrogen status of the cell that GlnD senses through the glutamine level. Under low glutamine levels, catalyzes the conversion of the PII proteins and UTP to PII-UMP and PPi, while under higher glutamine levels, GlnD hydrolyzes PII-UMP to PII and UMP (deuridylylation). Thus, controls uridylylation state and activity of the PII proteins, and plays an important role in the regulation of nitrogen metabolism.</text>
</comment>
<evidence type="ECO:0000313" key="11">
    <source>
        <dbReference type="Proteomes" id="UP000192708"/>
    </source>
</evidence>
<keyword evidence="6 7" id="KW-0511">Multifunctional enzyme</keyword>
<feature type="domain" description="ACT" evidence="8">
    <location>
        <begin position="786"/>
        <end position="855"/>
    </location>
</feature>
<dbReference type="InterPro" id="IPR006674">
    <property type="entry name" value="HD_domain"/>
</dbReference>
<dbReference type="GO" id="GO:0006808">
    <property type="term" value="P:regulation of nitrogen utilization"/>
    <property type="evidence" value="ECO:0007669"/>
    <property type="project" value="UniProtKB-UniRule"/>
</dbReference>
<comment type="catalytic activity">
    <reaction evidence="7">
        <text>[protein-PII]-L-tyrosine + UTP = [protein-PII]-uridylyl-L-tyrosine + diphosphate</text>
        <dbReference type="Rhea" id="RHEA:13673"/>
        <dbReference type="Rhea" id="RHEA-COMP:12147"/>
        <dbReference type="Rhea" id="RHEA-COMP:12148"/>
        <dbReference type="ChEBI" id="CHEBI:33019"/>
        <dbReference type="ChEBI" id="CHEBI:46398"/>
        <dbReference type="ChEBI" id="CHEBI:46858"/>
        <dbReference type="ChEBI" id="CHEBI:90602"/>
        <dbReference type="EC" id="2.7.7.59"/>
    </reaction>
</comment>
<dbReference type="SUPFAM" id="SSF81301">
    <property type="entry name" value="Nucleotidyltransferase"/>
    <property type="match status" value="1"/>
</dbReference>
<protein>
    <recommendedName>
        <fullName evidence="7">Bifunctional uridylyltransferase/uridylyl-removing enzyme</fullName>
        <shortName evidence="7">UTase/UR</shortName>
    </recommendedName>
    <alternativeName>
        <fullName evidence="7">Bifunctional [protein-PII] modification enzyme</fullName>
    </alternativeName>
    <alternativeName>
        <fullName evidence="7">Bifunctional nitrogen sensor protein</fullName>
    </alternativeName>
    <domain>
        <recommendedName>
            <fullName evidence="7">[Protein-PII] uridylyltransferase</fullName>
            <shortName evidence="7">PII uridylyltransferase</shortName>
            <shortName evidence="7">UTase</shortName>
            <ecNumber evidence="7">2.7.7.59</ecNumber>
        </recommendedName>
    </domain>
    <domain>
        <recommendedName>
            <fullName evidence="7">[Protein-PII]-UMP uridylyl-removing enzyme</fullName>
            <shortName evidence="7">UR</shortName>
            <ecNumber evidence="7">3.1.4.-</ecNumber>
        </recommendedName>
    </domain>
</protein>
<feature type="region of interest" description="Uridylyltransferase" evidence="7">
    <location>
        <begin position="1"/>
        <end position="318"/>
    </location>
</feature>
<dbReference type="Pfam" id="PF08335">
    <property type="entry name" value="GlnD_UR_UTase"/>
    <property type="match status" value="1"/>
</dbReference>
<feature type="domain" description="HD" evidence="9">
    <location>
        <begin position="437"/>
        <end position="559"/>
    </location>
</feature>
<dbReference type="PANTHER" id="PTHR47320:SF1">
    <property type="entry name" value="BIFUNCTIONAL URIDYLYLTRANSFERASE_URIDYLYL-REMOVING ENZYME"/>
    <property type="match status" value="1"/>
</dbReference>
<evidence type="ECO:0000256" key="2">
    <source>
        <dbReference type="ARBA" id="ARBA00022695"/>
    </source>
</evidence>
<dbReference type="CDD" id="cd00077">
    <property type="entry name" value="HDc"/>
    <property type="match status" value="1"/>
</dbReference>
<dbReference type="InterPro" id="IPR045865">
    <property type="entry name" value="ACT-like_dom_sf"/>
</dbReference>
<evidence type="ECO:0000256" key="5">
    <source>
        <dbReference type="ARBA" id="ARBA00022842"/>
    </source>
</evidence>
<dbReference type="SUPFAM" id="SSF81593">
    <property type="entry name" value="Nucleotidyltransferase substrate binding subunit/domain"/>
    <property type="match status" value="1"/>
</dbReference>
<dbReference type="InterPro" id="IPR013546">
    <property type="entry name" value="PII_UdlTrfase/GS_AdlTrfase"/>
</dbReference>
<evidence type="ECO:0000259" key="8">
    <source>
        <dbReference type="PROSITE" id="PS51671"/>
    </source>
</evidence>
<dbReference type="HAMAP" id="MF_00277">
    <property type="entry name" value="PII_uridylyl_transf"/>
    <property type="match status" value="1"/>
</dbReference>
<dbReference type="EC" id="3.1.4.-" evidence="7"/>
<dbReference type="InterPro" id="IPR003607">
    <property type="entry name" value="HD/PDEase_dom"/>
</dbReference>
<organism evidence="10 11">
    <name type="scientific">Polynucleobacter kasalickyi</name>
    <dbReference type="NCBI Taxonomy" id="1938817"/>
    <lineage>
        <taxon>Bacteria</taxon>
        <taxon>Pseudomonadati</taxon>
        <taxon>Pseudomonadota</taxon>
        <taxon>Betaproteobacteria</taxon>
        <taxon>Burkholderiales</taxon>
        <taxon>Burkholderiaceae</taxon>
        <taxon>Polynucleobacter</taxon>
    </lineage>
</organism>
<dbReference type="SMART" id="SM00471">
    <property type="entry name" value="HDc"/>
    <property type="match status" value="1"/>
</dbReference>
<dbReference type="GO" id="GO:0008773">
    <property type="term" value="F:[protein-PII] uridylyltransferase activity"/>
    <property type="evidence" value="ECO:0007669"/>
    <property type="project" value="UniProtKB-UniRule"/>
</dbReference>
<evidence type="ECO:0000256" key="6">
    <source>
        <dbReference type="ARBA" id="ARBA00023268"/>
    </source>
</evidence>
<evidence type="ECO:0000256" key="7">
    <source>
        <dbReference type="HAMAP-Rule" id="MF_00277"/>
    </source>
</evidence>
<dbReference type="NCBIfam" id="NF002837">
    <property type="entry name" value="PRK03059.1"/>
    <property type="match status" value="1"/>
</dbReference>
<comment type="activity regulation">
    <text evidence="7">Uridylyltransferase (UTase) activity is inhibited by glutamine, while glutamine activates uridylyl-removing (UR) activity.</text>
</comment>
<comment type="domain">
    <text evidence="7">Has four distinct domains: an N-terminal nucleotidyltransferase (NT) domain responsible for UTase activity, a central HD domain that encodes UR activity, and two C-terminal ACT domains that seem to have a role in glutamine sensing.</text>
</comment>
<keyword evidence="5 7" id="KW-0460">Magnesium</keyword>
<dbReference type="InterPro" id="IPR043519">
    <property type="entry name" value="NT_sf"/>
</dbReference>
<dbReference type="PIRSF" id="PIRSF006288">
    <property type="entry name" value="PII_uridyltransf"/>
    <property type="match status" value="1"/>
</dbReference>
<dbReference type="InterPro" id="IPR002912">
    <property type="entry name" value="ACT_dom"/>
</dbReference>
<dbReference type="PROSITE" id="PS51831">
    <property type="entry name" value="HD"/>
    <property type="match status" value="1"/>
</dbReference>
<keyword evidence="2 7" id="KW-0548">Nucleotidyltransferase</keyword>
<dbReference type="Gene3D" id="1.10.3210.10">
    <property type="entry name" value="Hypothetical protein af1432"/>
    <property type="match status" value="1"/>
</dbReference>
<dbReference type="NCBIfam" id="TIGR01693">
    <property type="entry name" value="UTase_glnD"/>
    <property type="match status" value="1"/>
</dbReference>
<dbReference type="CDD" id="cd04900">
    <property type="entry name" value="ACT_UUR-like_1"/>
    <property type="match status" value="1"/>
</dbReference>
<dbReference type="EC" id="2.7.7.59" evidence="7"/>
<dbReference type="CDD" id="cd04899">
    <property type="entry name" value="ACT_ACR-UUR-like_2"/>
    <property type="match status" value="1"/>
</dbReference>
<proteinExistence type="inferred from homology"/>
<dbReference type="EMBL" id="FWXJ01000005">
    <property type="protein sequence ID" value="SMC46223.1"/>
    <property type="molecule type" value="Genomic_DNA"/>
</dbReference>
<dbReference type="PANTHER" id="PTHR47320">
    <property type="entry name" value="BIFUNCTIONAL URIDYLYLTRANSFERASE/URIDYLYL-REMOVING ENZYME"/>
    <property type="match status" value="1"/>
</dbReference>
<keyword evidence="3" id="KW-0677">Repeat</keyword>
<dbReference type="STRING" id="1938817.SAMN06296008_10534"/>
<evidence type="ECO:0000259" key="9">
    <source>
        <dbReference type="PROSITE" id="PS51831"/>
    </source>
</evidence>
<keyword evidence="11" id="KW-1185">Reference proteome</keyword>
<gene>
    <name evidence="7" type="primary">glnD</name>
    <name evidence="10" type="ORF">SAMN06296008_10534</name>
</gene>
<dbReference type="Proteomes" id="UP000192708">
    <property type="component" value="Unassembled WGS sequence"/>
</dbReference>
<keyword evidence="4 7" id="KW-0378">Hydrolase</keyword>
<comment type="caution">
    <text evidence="7">Lacks conserved residue(s) required for the propagation of feature annotation.</text>
</comment>